<name>A0A8H7B448_9PLEO</name>
<accession>A0A8H7B448</accession>
<sequence length="238" mass="26376">MQLTTTIAATLLAFTTVVTAIPSPIPQITLRIYNDQSGANAEATIPADGTPYYISSLFAGKAVDKGAGNIVGTSAQLTKFQDTTKCQLVNLNIPGWIFDIDGRAKNFIDLDDDITKPIETWLTLEALARKNEEKIEELGHTNWLLNNHNVQTQNEISKFEKDFSKEYPNFDVKHANPTVLRPDPPSPPRESPVARHVLLARPRSDTRPQPPGPFPTPFYLAAREAPQLDLDFVIPGFQ</sequence>
<keyword evidence="1" id="KW-0732">Signal</keyword>
<protein>
    <submittedName>
        <fullName evidence="2">Uncharacterized protein</fullName>
    </submittedName>
</protein>
<feature type="non-terminal residue" evidence="2">
    <location>
        <position position="1"/>
    </location>
</feature>
<evidence type="ECO:0000256" key="1">
    <source>
        <dbReference type="SAM" id="SignalP"/>
    </source>
</evidence>
<evidence type="ECO:0000313" key="3">
    <source>
        <dbReference type="Proteomes" id="UP000596902"/>
    </source>
</evidence>
<reference evidence="2" key="2">
    <citation type="submission" date="2020-08" db="EMBL/GenBank/DDBJ databases">
        <title>Draft Genome Sequence of Cumin Blight Pathogen Alternaria burnsii.</title>
        <authorList>
            <person name="Feng Z."/>
        </authorList>
    </citation>
    <scope>NUCLEOTIDE SEQUENCE</scope>
    <source>
        <strain evidence="2">CBS107.38</strain>
    </source>
</reference>
<reference evidence="2" key="1">
    <citation type="submission" date="2020-01" db="EMBL/GenBank/DDBJ databases">
        <authorList>
            <person name="Feng Z.H.Z."/>
        </authorList>
    </citation>
    <scope>NUCLEOTIDE SEQUENCE</scope>
    <source>
        <strain evidence="2">CBS107.38</strain>
    </source>
</reference>
<dbReference type="RefSeq" id="XP_038785270.1">
    <property type="nucleotide sequence ID" value="XM_038931798.1"/>
</dbReference>
<dbReference type="AlphaFoldDB" id="A0A8H7B448"/>
<comment type="caution">
    <text evidence="2">The sequence shown here is derived from an EMBL/GenBank/DDBJ whole genome shotgun (WGS) entry which is preliminary data.</text>
</comment>
<feature type="chain" id="PRO_5034705388" evidence="1">
    <location>
        <begin position="21"/>
        <end position="238"/>
    </location>
</feature>
<proteinExistence type="predicted"/>
<dbReference type="Proteomes" id="UP000596902">
    <property type="component" value="Unassembled WGS sequence"/>
</dbReference>
<organism evidence="2 3">
    <name type="scientific">Alternaria burnsii</name>
    <dbReference type="NCBI Taxonomy" id="1187904"/>
    <lineage>
        <taxon>Eukaryota</taxon>
        <taxon>Fungi</taxon>
        <taxon>Dikarya</taxon>
        <taxon>Ascomycota</taxon>
        <taxon>Pezizomycotina</taxon>
        <taxon>Dothideomycetes</taxon>
        <taxon>Pleosporomycetidae</taxon>
        <taxon>Pleosporales</taxon>
        <taxon>Pleosporineae</taxon>
        <taxon>Pleosporaceae</taxon>
        <taxon>Alternaria</taxon>
        <taxon>Alternaria sect. Alternaria</taxon>
    </lineage>
</organism>
<dbReference type="GeneID" id="62204976"/>
<feature type="signal peptide" evidence="1">
    <location>
        <begin position="1"/>
        <end position="20"/>
    </location>
</feature>
<evidence type="ECO:0000313" key="2">
    <source>
        <dbReference type="EMBL" id="KAF7674988.1"/>
    </source>
</evidence>
<gene>
    <name evidence="2" type="ORF">GT037_006751</name>
</gene>
<dbReference type="EMBL" id="JAAABM010000009">
    <property type="protein sequence ID" value="KAF7674988.1"/>
    <property type="molecule type" value="Genomic_DNA"/>
</dbReference>
<keyword evidence="3" id="KW-1185">Reference proteome</keyword>